<dbReference type="SUPFAM" id="SSF46785">
    <property type="entry name" value="Winged helix' DNA-binding domain"/>
    <property type="match status" value="1"/>
</dbReference>
<gene>
    <name evidence="2" type="ORF">DI616_18010</name>
</gene>
<dbReference type="Proteomes" id="UP000315344">
    <property type="component" value="Unassembled WGS sequence"/>
</dbReference>
<dbReference type="AlphaFoldDB" id="A0A533I2T0"/>
<reference evidence="2 3" key="1">
    <citation type="journal article" date="2017" name="Nat. Commun.">
        <title>In situ click chemistry generation of cyclooxygenase-2 inhibitors.</title>
        <authorList>
            <person name="Bhardwaj A."/>
            <person name="Kaur J."/>
            <person name="Wuest M."/>
            <person name="Wuest F."/>
        </authorList>
    </citation>
    <scope>NUCLEOTIDE SEQUENCE [LARGE SCALE GENOMIC DNA]</scope>
    <source>
        <strain evidence="2">S2_012_000_R3_94</strain>
    </source>
</reference>
<proteinExistence type="predicted"/>
<dbReference type="InterPro" id="IPR036388">
    <property type="entry name" value="WH-like_DNA-bd_sf"/>
</dbReference>
<evidence type="ECO:0000256" key="1">
    <source>
        <dbReference type="SAM" id="MobiDB-lite"/>
    </source>
</evidence>
<evidence type="ECO:0000313" key="3">
    <source>
        <dbReference type="Proteomes" id="UP000315344"/>
    </source>
</evidence>
<dbReference type="Gene3D" id="1.10.10.10">
    <property type="entry name" value="Winged helix-like DNA-binding domain superfamily/Winged helix DNA-binding domain"/>
    <property type="match status" value="1"/>
</dbReference>
<evidence type="ECO:0000313" key="2">
    <source>
        <dbReference type="EMBL" id="TKW64644.1"/>
    </source>
</evidence>
<protein>
    <submittedName>
        <fullName evidence="2">Helix-turn-helix domain-containing protein</fullName>
    </submittedName>
</protein>
<dbReference type="Pfam" id="PF13730">
    <property type="entry name" value="HTH_36"/>
    <property type="match status" value="1"/>
</dbReference>
<name>A0A533I2T0_PARDE</name>
<sequence>MLTLTHQRASTIGEITAQILGRARGDSRRRGGLHITKQPVHGGSKEAGSFHEEAFFGRLTKASRRAIERGGDMMFEIGKRALRDARRTGRELTAFERKCVRITGSTLRVLATMLYMDKLFKGRVYPSYEMIADWAIVSRATVHRALKALEAAGLLARLRRYVQTEDETIGARSEQTSNAYRLELPAVVRDLIERRFRPAPMPDDEAQRQRDRLSDHAAMLSSLPKADYIRATTGDAELAKVLVRLWEGIEKRGSL</sequence>
<feature type="region of interest" description="Disordered" evidence="1">
    <location>
        <begin position="26"/>
        <end position="46"/>
    </location>
</feature>
<dbReference type="InterPro" id="IPR036390">
    <property type="entry name" value="WH_DNA-bd_sf"/>
</dbReference>
<dbReference type="EMBL" id="VAFL01000022">
    <property type="protein sequence ID" value="TKW64644.1"/>
    <property type="molecule type" value="Genomic_DNA"/>
</dbReference>
<organism evidence="2 3">
    <name type="scientific">Paracoccus denitrificans</name>
    <dbReference type="NCBI Taxonomy" id="266"/>
    <lineage>
        <taxon>Bacteria</taxon>
        <taxon>Pseudomonadati</taxon>
        <taxon>Pseudomonadota</taxon>
        <taxon>Alphaproteobacteria</taxon>
        <taxon>Rhodobacterales</taxon>
        <taxon>Paracoccaceae</taxon>
        <taxon>Paracoccus</taxon>
    </lineage>
</organism>
<comment type="caution">
    <text evidence="2">The sequence shown here is derived from an EMBL/GenBank/DDBJ whole genome shotgun (WGS) entry which is preliminary data.</text>
</comment>
<accession>A0A533I2T0</accession>